<evidence type="ECO:0000313" key="6">
    <source>
        <dbReference type="WBParaSite" id="TCLT_0000103601-mRNA-1"/>
    </source>
</evidence>
<evidence type="ECO:0000313" key="5">
    <source>
        <dbReference type="Proteomes" id="UP000276776"/>
    </source>
</evidence>
<feature type="region of interest" description="Disordered" evidence="2">
    <location>
        <begin position="423"/>
        <end position="453"/>
    </location>
</feature>
<feature type="domain" description="EF-hand" evidence="3">
    <location>
        <begin position="123"/>
        <end position="158"/>
    </location>
</feature>
<accession>A0A0N5CLP1</accession>
<dbReference type="InterPro" id="IPR018247">
    <property type="entry name" value="EF_Hand_1_Ca_BS"/>
</dbReference>
<dbReference type="GO" id="GO:0005509">
    <property type="term" value="F:calcium ion binding"/>
    <property type="evidence" value="ECO:0007669"/>
    <property type="project" value="InterPro"/>
</dbReference>
<dbReference type="STRING" id="103827.A0A0N5CLP1"/>
<evidence type="ECO:0000256" key="1">
    <source>
        <dbReference type="ARBA" id="ARBA00022837"/>
    </source>
</evidence>
<gene>
    <name evidence="4" type="ORF">TCLT_LOCUS1037</name>
</gene>
<feature type="domain" description="EF-hand" evidence="3">
    <location>
        <begin position="247"/>
        <end position="282"/>
    </location>
</feature>
<dbReference type="WBParaSite" id="TCLT_0000103601-mRNA-1">
    <property type="protein sequence ID" value="TCLT_0000103601-mRNA-1"/>
    <property type="gene ID" value="TCLT_0000103601"/>
</dbReference>
<keyword evidence="1" id="KW-0106">Calcium</keyword>
<name>A0A0N5CLP1_THECL</name>
<feature type="domain" description="EF-hand" evidence="3">
    <location>
        <begin position="53"/>
        <end position="88"/>
    </location>
</feature>
<dbReference type="AlphaFoldDB" id="A0A0N5CLP1"/>
<reference evidence="6" key="1">
    <citation type="submission" date="2017-02" db="UniProtKB">
        <authorList>
            <consortium name="WormBaseParasite"/>
        </authorList>
    </citation>
    <scope>IDENTIFICATION</scope>
</reference>
<dbReference type="OrthoDB" id="5877777at2759"/>
<feature type="region of interest" description="Disordered" evidence="2">
    <location>
        <begin position="568"/>
        <end position="654"/>
    </location>
</feature>
<feature type="compositionally biased region" description="Basic and acidic residues" evidence="2">
    <location>
        <begin position="579"/>
        <end position="602"/>
    </location>
</feature>
<evidence type="ECO:0000259" key="3">
    <source>
        <dbReference type="PROSITE" id="PS50222"/>
    </source>
</evidence>
<dbReference type="InterPro" id="IPR011992">
    <property type="entry name" value="EF-hand-dom_pair"/>
</dbReference>
<reference evidence="4 5" key="2">
    <citation type="submission" date="2018-11" db="EMBL/GenBank/DDBJ databases">
        <authorList>
            <consortium name="Pathogen Informatics"/>
        </authorList>
    </citation>
    <scope>NUCLEOTIDE SEQUENCE [LARGE SCALE GENOMIC DNA]</scope>
</reference>
<evidence type="ECO:0000256" key="2">
    <source>
        <dbReference type="SAM" id="MobiDB-lite"/>
    </source>
</evidence>
<dbReference type="PROSITE" id="PS50222">
    <property type="entry name" value="EF_HAND_2"/>
    <property type="match status" value="3"/>
</dbReference>
<dbReference type="Proteomes" id="UP000276776">
    <property type="component" value="Unassembled WGS sequence"/>
</dbReference>
<proteinExistence type="predicted"/>
<feature type="compositionally biased region" description="Polar residues" evidence="2">
    <location>
        <begin position="423"/>
        <end position="438"/>
    </location>
</feature>
<dbReference type="PROSITE" id="PS00018">
    <property type="entry name" value="EF_HAND_1"/>
    <property type="match status" value="2"/>
</dbReference>
<keyword evidence="5" id="KW-1185">Reference proteome</keyword>
<dbReference type="EMBL" id="UYYF01000108">
    <property type="protein sequence ID" value="VDM96258.1"/>
    <property type="molecule type" value="Genomic_DNA"/>
</dbReference>
<dbReference type="InterPro" id="IPR002048">
    <property type="entry name" value="EF_hand_dom"/>
</dbReference>
<dbReference type="SMART" id="SM00054">
    <property type="entry name" value="EFh"/>
    <property type="match status" value="5"/>
</dbReference>
<feature type="compositionally biased region" description="Basic and acidic residues" evidence="2">
    <location>
        <begin position="440"/>
        <end position="453"/>
    </location>
</feature>
<dbReference type="Gene3D" id="1.10.238.10">
    <property type="entry name" value="EF-hand"/>
    <property type="match status" value="2"/>
</dbReference>
<feature type="compositionally biased region" description="Basic and acidic residues" evidence="2">
    <location>
        <begin position="612"/>
        <end position="654"/>
    </location>
</feature>
<sequence length="1012" mass="115354">MSWKSIFLFISYSFINIAFFTAANRNLIEYDLTNDGKVDNRELRTVAYMNYKLQPTISDSIFRRTDRNHDDLLDRNEIIAAARLLKRHAERTAYRWLEEHDSDGDGLLNELELFESAYMEHGLSSHDINNCFQENDVNNDKHLTCNELVDTLYCIYDADQDHRLNLQEAQVLASIRYDVEPDFAALAFQRVSHRSDNTINELELVDLLTDLRKEAAIFALNKLSNLDRNGDEAVSFNELLQGYEKQIKKNRLKKIFNKVDVNQNAHIDPIEFVSLQNLVADEMHQQTTQANNYEEKRKLIAAVTTTPKTLIIFKSPKKTRALSFMNRKKRHTNDLKHVKDLLIENKNEAYTRELFAVNASNINFTTVSTTVPKYMMRHYRDQKHFSNKEQIIAKEHASTNKSATHKDMLRTGRIEEKLASVDPTTRSLEQTNQINSEATEAGKNKNAVTEKRSDRLTNDPRIAYIQKFEKFIGFLQKTINKLNEVAIQNKKNESDYIENYIKGISVSRRSNCTAESNKLNAEEDYKITIPEISITIKSNNDSTGETSQKDVVNLSKLCGLPQLDQNEKVAASKNSNGKAHKENPDLKQESKSPQESVKKEETDIPEAEDSSLETHEPESRNTSCKNDKKVSMKSKEVKSSNEINRECKNNQTGKDSELLCKDSKIGAKNETEMKSLKSVTEKSVNNEVAKMKLEEVNSQSCNITVNTKSLDKKTTIDNLPKVEEDEKFRILSHKSMEKSAEENQILQPSNKRMLEDKEATFNTSIPSNSTESDLHQTLQPKTIMPVTENIKDENGIEVHTLINDDNFNLLKPSLDSMEKRIHQIIVVPSIDDEDDFFNEIHNTTNQASAKSSDIVAKFQNETNKLKNNMTSIFYKQQNCTISTSDQNTVDSLQLTRVNNEKDRNLQATLPTDSPTQLNKVITSTSITSDSIVSSTKSVNENILPAAIDNSSKYNASKNIIDGNSIGIKALQKKYKKCIKRSQSSKRIRTPTKQRESQKDIVIQITIPTENGT</sequence>
<dbReference type="SUPFAM" id="SSF47473">
    <property type="entry name" value="EF-hand"/>
    <property type="match status" value="2"/>
</dbReference>
<protein>
    <submittedName>
        <fullName evidence="6">EF-hand domain-containing protein</fullName>
    </submittedName>
</protein>
<evidence type="ECO:0000313" key="4">
    <source>
        <dbReference type="EMBL" id="VDM96258.1"/>
    </source>
</evidence>
<organism evidence="6">
    <name type="scientific">Thelazia callipaeda</name>
    <name type="common">Oriental eyeworm</name>
    <name type="synonym">Parasitic nematode</name>
    <dbReference type="NCBI Taxonomy" id="103827"/>
    <lineage>
        <taxon>Eukaryota</taxon>
        <taxon>Metazoa</taxon>
        <taxon>Ecdysozoa</taxon>
        <taxon>Nematoda</taxon>
        <taxon>Chromadorea</taxon>
        <taxon>Rhabditida</taxon>
        <taxon>Spirurina</taxon>
        <taxon>Spiruromorpha</taxon>
        <taxon>Thelazioidea</taxon>
        <taxon>Thelaziidae</taxon>
        <taxon>Thelazia</taxon>
    </lineage>
</organism>